<reference evidence="3 5" key="2">
    <citation type="submission" date="2018-08" db="EMBL/GenBank/DDBJ databases">
        <title>Draft genome of Streptococcus sp. nov. Z1.</title>
        <authorList>
            <person name="Tian Z."/>
        </authorList>
    </citation>
    <scope>NUCLEOTIDE SEQUENCE [LARGE SCALE GENOMIC DNA]</scope>
    <source>
        <strain evidence="3">Z1</strain>
        <strain evidence="5">Z1(2018)</strain>
    </source>
</reference>
<name>A0A372KPL2_9STRE</name>
<evidence type="ECO:0000313" key="4">
    <source>
        <dbReference type="Proteomes" id="UP000246115"/>
    </source>
</evidence>
<accession>A0A372KPL2</accession>
<dbReference type="Proteomes" id="UP000262901">
    <property type="component" value="Unassembled WGS sequence"/>
</dbReference>
<dbReference type="Proteomes" id="UP000264056">
    <property type="component" value="Unassembled WGS sequence"/>
</dbReference>
<gene>
    <name evidence="1" type="ORF">DDV21_002340</name>
    <name evidence="2" type="ORF">DDV22_01425</name>
    <name evidence="3" type="ORF">DDV23_01935</name>
</gene>
<accession>A0A346NAE6</accession>
<dbReference type="EMBL" id="QVQZ01000002">
    <property type="protein sequence ID" value="RFU53854.1"/>
    <property type="molecule type" value="Genomic_DNA"/>
</dbReference>
<sequence length="91" mass="10323">MSCGFVRHTTDFLLLLIFKKEQIRAFEETSFLARLLFCLLAQIAAVTPVAENRAAATKVYACLQSKGKAFLVSCKNKNSYKHWRLPNKANK</sequence>
<reference evidence="2 6" key="1">
    <citation type="submission" date="2018-08" db="EMBL/GenBank/DDBJ databases">
        <title>Draft genome of Streptococcus sp .nov. Z2.</title>
        <authorList>
            <person name="Tian Z."/>
        </authorList>
    </citation>
    <scope>NUCLEOTIDE SEQUENCE [LARGE SCALE GENOMIC DNA]</scope>
    <source>
        <strain evidence="2 6">Z2</strain>
    </source>
</reference>
<dbReference type="Proteomes" id="UP000246115">
    <property type="component" value="Chromosome"/>
</dbReference>
<protein>
    <submittedName>
        <fullName evidence="3">Uncharacterized protein</fullName>
    </submittedName>
</protein>
<evidence type="ECO:0000313" key="6">
    <source>
        <dbReference type="Proteomes" id="UP000264056"/>
    </source>
</evidence>
<dbReference type="EMBL" id="CP031733">
    <property type="protein sequence ID" value="AXQ77991.1"/>
    <property type="molecule type" value="Genomic_DNA"/>
</dbReference>
<dbReference type="EMBL" id="QVQY01000002">
    <property type="protein sequence ID" value="RFU51764.1"/>
    <property type="molecule type" value="Genomic_DNA"/>
</dbReference>
<evidence type="ECO:0000313" key="2">
    <source>
        <dbReference type="EMBL" id="RFU51764.1"/>
    </source>
</evidence>
<organism evidence="3 5">
    <name type="scientific">Streptococcus chenjunshii</name>
    <dbReference type="NCBI Taxonomy" id="2173853"/>
    <lineage>
        <taxon>Bacteria</taxon>
        <taxon>Bacillati</taxon>
        <taxon>Bacillota</taxon>
        <taxon>Bacilli</taxon>
        <taxon>Lactobacillales</taxon>
        <taxon>Streptococcaceae</taxon>
        <taxon>Streptococcus</taxon>
    </lineage>
</organism>
<keyword evidence="6" id="KW-1185">Reference proteome</keyword>
<reference evidence="4" key="3">
    <citation type="submission" date="2018-08" db="EMBL/GenBank/DDBJ databases">
        <title>Streptococcus chenjunshii sp. nov., isolated from stools sample of the Tibetan antelope in the Qinghai-Tibet plateau, China.</title>
        <authorList>
            <person name="Tian Z."/>
        </authorList>
    </citation>
    <scope>NUCLEOTIDE SEQUENCE [LARGE SCALE GENOMIC DNA]</scope>
    <source>
        <strain evidence="4">Z15</strain>
    </source>
</reference>
<evidence type="ECO:0000313" key="5">
    <source>
        <dbReference type="Proteomes" id="UP000262901"/>
    </source>
</evidence>
<dbReference type="AlphaFoldDB" id="A0A372KPL2"/>
<evidence type="ECO:0000313" key="1">
    <source>
        <dbReference type="EMBL" id="AXQ77991.1"/>
    </source>
</evidence>
<dbReference type="KEGG" id="schj:DDV21_002340"/>
<evidence type="ECO:0000313" key="3">
    <source>
        <dbReference type="EMBL" id="RFU53854.1"/>
    </source>
</evidence>
<reference evidence="1" key="4">
    <citation type="journal article" date="2019" name="Int. J. Syst. Evol. Microbiol.">
        <title>Streptococcus chenjunshii sp. nov. isolated from feces of Tibetan antelopes.</title>
        <authorList>
            <person name="Tian Z."/>
            <person name="Lu S."/>
            <person name="Jin D."/>
            <person name="Yang J."/>
            <person name="Pu J."/>
            <person name="Lai X.H."/>
            <person name="Bai X.N."/>
            <person name="Wu X.M."/>
            <person name="Li J."/>
            <person name="Wang S."/>
            <person name="Xu J."/>
        </authorList>
    </citation>
    <scope>NUCLEOTIDE SEQUENCE</scope>
    <source>
        <strain evidence="1">Z15</strain>
    </source>
</reference>
<proteinExistence type="predicted"/>